<sequence>MADIYKFVKKSNNSRPLYTSYELSKNVKDKRIGEGISEAEFASKYGITMELLQRIEEGNSSFSPKLYRVCGKILGLSTEELLSEINDDMAAANFRSDANDSNVQGTFDLANMLFNEIIMQKKIGIN</sequence>
<gene>
    <name evidence="1" type="ORF">ERS852569_03689</name>
</gene>
<name>A0A174W4A8_9FIRM</name>
<dbReference type="CDD" id="cd00093">
    <property type="entry name" value="HTH_XRE"/>
    <property type="match status" value="1"/>
</dbReference>
<dbReference type="InterPro" id="IPR010982">
    <property type="entry name" value="Lambda_DNA-bd_dom_sf"/>
</dbReference>
<organism evidence="1 2">
    <name type="scientific">Blautia obeum</name>
    <dbReference type="NCBI Taxonomy" id="40520"/>
    <lineage>
        <taxon>Bacteria</taxon>
        <taxon>Bacillati</taxon>
        <taxon>Bacillota</taxon>
        <taxon>Clostridia</taxon>
        <taxon>Lachnospirales</taxon>
        <taxon>Lachnospiraceae</taxon>
        <taxon>Blautia</taxon>
    </lineage>
</organism>
<dbReference type="InterPro" id="IPR001387">
    <property type="entry name" value="Cro/C1-type_HTH"/>
</dbReference>
<reference evidence="1 2" key="1">
    <citation type="submission" date="2015-09" db="EMBL/GenBank/DDBJ databases">
        <authorList>
            <consortium name="Pathogen Informatics"/>
        </authorList>
    </citation>
    <scope>NUCLEOTIDE SEQUENCE [LARGE SCALE GENOMIC DNA]</scope>
    <source>
        <strain evidence="1 2">2789STDY5834957</strain>
    </source>
</reference>
<dbReference type="EMBL" id="CZBP01000045">
    <property type="protein sequence ID" value="CUQ40351.1"/>
    <property type="molecule type" value="Genomic_DNA"/>
</dbReference>
<evidence type="ECO:0000313" key="2">
    <source>
        <dbReference type="Proteomes" id="UP000095762"/>
    </source>
</evidence>
<dbReference type="RefSeq" id="WP_055060630.1">
    <property type="nucleotide sequence ID" value="NZ_CZBP01000045.1"/>
</dbReference>
<proteinExistence type="predicted"/>
<accession>A0A174W4A8</accession>
<dbReference type="SUPFAM" id="SSF47413">
    <property type="entry name" value="lambda repressor-like DNA-binding domains"/>
    <property type="match status" value="1"/>
</dbReference>
<dbReference type="GO" id="GO:0003677">
    <property type="term" value="F:DNA binding"/>
    <property type="evidence" value="ECO:0007669"/>
    <property type="project" value="InterPro"/>
</dbReference>
<dbReference type="Proteomes" id="UP000095762">
    <property type="component" value="Unassembled WGS sequence"/>
</dbReference>
<evidence type="ECO:0000313" key="1">
    <source>
        <dbReference type="EMBL" id="CUQ40351.1"/>
    </source>
</evidence>
<dbReference type="AlphaFoldDB" id="A0A174W4A8"/>
<protein>
    <submittedName>
        <fullName evidence="1">Uncharacterized protein</fullName>
    </submittedName>
</protein>
<dbReference type="Gene3D" id="1.10.260.40">
    <property type="entry name" value="lambda repressor-like DNA-binding domains"/>
    <property type="match status" value="1"/>
</dbReference>